<evidence type="ECO:0000256" key="1">
    <source>
        <dbReference type="ARBA" id="ARBA00000085"/>
    </source>
</evidence>
<evidence type="ECO:0000256" key="3">
    <source>
        <dbReference type="ARBA" id="ARBA00022553"/>
    </source>
</evidence>
<dbReference type="InterPro" id="IPR050482">
    <property type="entry name" value="Sensor_HK_TwoCompSys"/>
</dbReference>
<dbReference type="SUPFAM" id="SSF55874">
    <property type="entry name" value="ATPase domain of HSP90 chaperone/DNA topoisomerase II/histidine kinase"/>
    <property type="match status" value="1"/>
</dbReference>
<keyword evidence="4" id="KW-0808">Transferase</keyword>
<dbReference type="GO" id="GO:0000155">
    <property type="term" value="F:phosphorelay sensor kinase activity"/>
    <property type="evidence" value="ECO:0007669"/>
    <property type="project" value="InterPro"/>
</dbReference>
<accession>A0A4Q7NQ46</accession>
<keyword evidence="9" id="KW-0175">Coiled coil</keyword>
<evidence type="ECO:0000259" key="11">
    <source>
        <dbReference type="Pfam" id="PF02518"/>
    </source>
</evidence>
<dbReference type="Gene3D" id="3.30.565.10">
    <property type="entry name" value="Histidine kinase-like ATPase, C-terminal domain"/>
    <property type="match status" value="1"/>
</dbReference>
<keyword evidence="10" id="KW-1133">Transmembrane helix</keyword>
<feature type="domain" description="Signal transduction histidine kinase subgroup 3 dimerisation and phosphoacceptor" evidence="12">
    <location>
        <begin position="201"/>
        <end position="264"/>
    </location>
</feature>
<dbReference type="GO" id="GO:0046983">
    <property type="term" value="F:protein dimerization activity"/>
    <property type="evidence" value="ECO:0007669"/>
    <property type="project" value="InterPro"/>
</dbReference>
<feature type="transmembrane region" description="Helical" evidence="10">
    <location>
        <begin position="58"/>
        <end position="76"/>
    </location>
</feature>
<keyword evidence="15" id="KW-1185">Reference proteome</keyword>
<keyword evidence="8" id="KW-0902">Two-component regulatory system</keyword>
<evidence type="ECO:0000256" key="4">
    <source>
        <dbReference type="ARBA" id="ARBA00022679"/>
    </source>
</evidence>
<dbReference type="GO" id="GO:0005524">
    <property type="term" value="F:ATP binding"/>
    <property type="evidence" value="ECO:0007669"/>
    <property type="project" value="UniProtKB-KW"/>
</dbReference>
<reference evidence="14 15" key="1">
    <citation type="submission" date="2019-02" db="EMBL/GenBank/DDBJ databases">
        <title>Genomic Encyclopedia of Type Strains, Phase IV (KMG-IV): sequencing the most valuable type-strain genomes for metagenomic binning, comparative biology and taxonomic classification.</title>
        <authorList>
            <person name="Goeker M."/>
        </authorList>
    </citation>
    <scope>NUCLEOTIDE SEQUENCE [LARGE SCALE GENOMIC DNA]</scope>
    <source>
        <strain evidence="14 15">DSM 45622</strain>
    </source>
</reference>
<feature type="transmembrane region" description="Helical" evidence="10">
    <location>
        <begin position="88"/>
        <end position="116"/>
    </location>
</feature>
<feature type="transmembrane region" description="Helical" evidence="10">
    <location>
        <begin position="152"/>
        <end position="171"/>
    </location>
</feature>
<evidence type="ECO:0000256" key="9">
    <source>
        <dbReference type="SAM" id="Coils"/>
    </source>
</evidence>
<dbReference type="AlphaFoldDB" id="A0A4Q7NQ46"/>
<dbReference type="Pfam" id="PF23539">
    <property type="entry name" value="DUF7134"/>
    <property type="match status" value="1"/>
</dbReference>
<dbReference type="GO" id="GO:0016020">
    <property type="term" value="C:membrane"/>
    <property type="evidence" value="ECO:0007669"/>
    <property type="project" value="InterPro"/>
</dbReference>
<comment type="catalytic activity">
    <reaction evidence="1">
        <text>ATP + protein L-histidine = ADP + protein N-phospho-L-histidine.</text>
        <dbReference type="EC" id="2.7.13.3"/>
    </reaction>
</comment>
<dbReference type="EMBL" id="SGXD01000003">
    <property type="protein sequence ID" value="RZS87454.1"/>
    <property type="molecule type" value="Genomic_DNA"/>
</dbReference>
<evidence type="ECO:0000259" key="12">
    <source>
        <dbReference type="Pfam" id="PF07730"/>
    </source>
</evidence>
<evidence type="ECO:0000256" key="10">
    <source>
        <dbReference type="SAM" id="Phobius"/>
    </source>
</evidence>
<keyword evidence="5" id="KW-0547">Nucleotide-binding</keyword>
<dbReference type="Gene3D" id="1.20.5.1930">
    <property type="match status" value="1"/>
</dbReference>
<dbReference type="InterPro" id="IPR055558">
    <property type="entry name" value="DUF7134"/>
</dbReference>
<dbReference type="PANTHER" id="PTHR24421:SF10">
    <property type="entry name" value="NITRATE_NITRITE SENSOR PROTEIN NARQ"/>
    <property type="match status" value="1"/>
</dbReference>
<keyword evidence="10" id="KW-0812">Transmembrane</keyword>
<dbReference type="InterPro" id="IPR036890">
    <property type="entry name" value="HATPase_C_sf"/>
</dbReference>
<dbReference type="CDD" id="cd16917">
    <property type="entry name" value="HATPase_UhpB-NarQ-NarX-like"/>
    <property type="match status" value="1"/>
</dbReference>
<gene>
    <name evidence="14" type="ORF">EV189_2884</name>
</gene>
<keyword evidence="7" id="KW-0067">ATP-binding</keyword>
<dbReference type="Pfam" id="PF02518">
    <property type="entry name" value="HATPase_c"/>
    <property type="match status" value="1"/>
</dbReference>
<evidence type="ECO:0000256" key="7">
    <source>
        <dbReference type="ARBA" id="ARBA00022840"/>
    </source>
</evidence>
<evidence type="ECO:0000256" key="6">
    <source>
        <dbReference type="ARBA" id="ARBA00022777"/>
    </source>
</evidence>
<dbReference type="InterPro" id="IPR011712">
    <property type="entry name" value="Sig_transdc_His_kin_sub3_dim/P"/>
</dbReference>
<keyword evidence="6 14" id="KW-0418">Kinase</keyword>
<proteinExistence type="predicted"/>
<feature type="coiled-coil region" evidence="9">
    <location>
        <begin position="176"/>
        <end position="203"/>
    </location>
</feature>
<keyword evidence="10" id="KW-0472">Membrane</keyword>
<evidence type="ECO:0000256" key="5">
    <source>
        <dbReference type="ARBA" id="ARBA00022741"/>
    </source>
</evidence>
<dbReference type="PANTHER" id="PTHR24421">
    <property type="entry name" value="NITRATE/NITRITE SENSOR PROTEIN NARX-RELATED"/>
    <property type="match status" value="1"/>
</dbReference>
<comment type="caution">
    <text evidence="14">The sequence shown here is derived from an EMBL/GenBank/DDBJ whole genome shotgun (WGS) entry which is preliminary data.</text>
</comment>
<feature type="domain" description="Histidine kinase/HSP90-like ATPase" evidence="11">
    <location>
        <begin position="310"/>
        <end position="396"/>
    </location>
</feature>
<feature type="domain" description="DUF7134" evidence="13">
    <location>
        <begin position="25"/>
        <end position="173"/>
    </location>
</feature>
<protein>
    <recommendedName>
        <fullName evidence="2">histidine kinase</fullName>
        <ecNumber evidence="2">2.7.13.3</ecNumber>
    </recommendedName>
</protein>
<keyword evidence="3" id="KW-0597">Phosphoprotein</keyword>
<dbReference type="Pfam" id="PF07730">
    <property type="entry name" value="HisKA_3"/>
    <property type="match status" value="1"/>
</dbReference>
<evidence type="ECO:0000313" key="15">
    <source>
        <dbReference type="Proteomes" id="UP000293638"/>
    </source>
</evidence>
<evidence type="ECO:0000313" key="14">
    <source>
        <dbReference type="EMBL" id="RZS87454.1"/>
    </source>
</evidence>
<dbReference type="Proteomes" id="UP000293638">
    <property type="component" value="Unassembled WGS sequence"/>
</dbReference>
<dbReference type="OrthoDB" id="227596at2"/>
<dbReference type="InterPro" id="IPR003594">
    <property type="entry name" value="HATPase_dom"/>
</dbReference>
<sequence length="413" mass="42630">MPPESDARGAGAPYRDDVLARRPPRLLIDGAIAAVLCVTGQVEVFGRAEYDGAPVLPGPRPAAAVLVALLCLALLVRRRWPVASSATVLGLLGGASLVWGGAEAGTVFVAVLLTVYSGTAYGRRPGLVGALAGATAVVHLLRDPHVHGTGDVVFGLGLFAVAWVTGLAMRARHGSIGRLERHVDRLQREREEQIAAATAAERAAIARELHDIVAHAVSVVVIQAQVGRQALPARPEVTDQALLAVERTARDALVELRRLLTLLAGDATSTTSPTPSLAALDALVETLRASGLQVELERADDLPALPATVELTAYRVVQEALTNCLKHAPGARAVASVRQEAGGLVVEVADAGGGRAGSPGTGRGLIGMRERLALVDGTLEAGPTQTGFRVRAVIPTAVVDGPDTAAAVPQLAP</sequence>
<organism evidence="14 15">
    <name type="scientific">Motilibacter rhizosphaerae</name>
    <dbReference type="NCBI Taxonomy" id="598652"/>
    <lineage>
        <taxon>Bacteria</taxon>
        <taxon>Bacillati</taxon>
        <taxon>Actinomycetota</taxon>
        <taxon>Actinomycetes</taxon>
        <taxon>Motilibacterales</taxon>
        <taxon>Motilibacteraceae</taxon>
        <taxon>Motilibacter</taxon>
    </lineage>
</organism>
<evidence type="ECO:0000256" key="8">
    <source>
        <dbReference type="ARBA" id="ARBA00023012"/>
    </source>
</evidence>
<name>A0A4Q7NQ46_9ACTN</name>
<evidence type="ECO:0000259" key="13">
    <source>
        <dbReference type="Pfam" id="PF23539"/>
    </source>
</evidence>
<dbReference type="EC" id="2.7.13.3" evidence="2"/>
<evidence type="ECO:0000256" key="2">
    <source>
        <dbReference type="ARBA" id="ARBA00012438"/>
    </source>
</evidence>